<proteinExistence type="predicted"/>
<organism evidence="1 2">
    <name type="scientific">Ligilactobacillus acidipiscis</name>
    <dbReference type="NCBI Taxonomy" id="89059"/>
    <lineage>
        <taxon>Bacteria</taxon>
        <taxon>Bacillati</taxon>
        <taxon>Bacillota</taxon>
        <taxon>Bacilli</taxon>
        <taxon>Lactobacillales</taxon>
        <taxon>Lactobacillaceae</taxon>
        <taxon>Ligilactobacillus</taxon>
    </lineage>
</organism>
<evidence type="ECO:0000313" key="2">
    <source>
        <dbReference type="Proteomes" id="UP000707535"/>
    </source>
</evidence>
<reference evidence="1" key="2">
    <citation type="submission" date="2021-09" db="EMBL/GenBank/DDBJ databases">
        <authorList>
            <person name="Gilroy R."/>
        </authorList>
    </citation>
    <scope>NUCLEOTIDE SEQUENCE</scope>
    <source>
        <strain evidence="1">CHK174-6876</strain>
    </source>
</reference>
<gene>
    <name evidence="1" type="ORF">K8V00_09760</name>
</gene>
<accession>A0A921F9I7</accession>
<dbReference type="EMBL" id="DYXG01000095">
    <property type="protein sequence ID" value="HJE97895.1"/>
    <property type="molecule type" value="Genomic_DNA"/>
</dbReference>
<dbReference type="Proteomes" id="UP000707535">
    <property type="component" value="Unassembled WGS sequence"/>
</dbReference>
<dbReference type="AlphaFoldDB" id="A0A921F9I7"/>
<reference evidence="1" key="1">
    <citation type="journal article" date="2021" name="PeerJ">
        <title>Extensive microbial diversity within the chicken gut microbiome revealed by metagenomics and culture.</title>
        <authorList>
            <person name="Gilroy R."/>
            <person name="Ravi A."/>
            <person name="Getino M."/>
            <person name="Pursley I."/>
            <person name="Horton D.L."/>
            <person name="Alikhan N.F."/>
            <person name="Baker D."/>
            <person name="Gharbi K."/>
            <person name="Hall N."/>
            <person name="Watson M."/>
            <person name="Adriaenssens E.M."/>
            <person name="Foster-Nyarko E."/>
            <person name="Jarju S."/>
            <person name="Secka A."/>
            <person name="Antonio M."/>
            <person name="Oren A."/>
            <person name="Chaudhuri R.R."/>
            <person name="La Ragione R."/>
            <person name="Hildebrand F."/>
            <person name="Pallen M.J."/>
        </authorList>
    </citation>
    <scope>NUCLEOTIDE SEQUENCE</scope>
    <source>
        <strain evidence="1">CHK174-6876</strain>
    </source>
</reference>
<comment type="caution">
    <text evidence="1">The sequence shown here is derived from an EMBL/GenBank/DDBJ whole genome shotgun (WGS) entry which is preliminary data.</text>
</comment>
<name>A0A921F9I7_9LACO</name>
<protein>
    <submittedName>
        <fullName evidence="1">Uncharacterized protein</fullName>
    </submittedName>
</protein>
<sequence length="57" mass="6955">MSNYTNFLKKTFLKLNKETRQEIEKNELQKAKMHKNFSEARIEEPKRNFIQNKSPRV</sequence>
<evidence type="ECO:0000313" key="1">
    <source>
        <dbReference type="EMBL" id="HJE97895.1"/>
    </source>
</evidence>